<evidence type="ECO:0000256" key="4">
    <source>
        <dbReference type="PROSITE-ProRule" id="PRU00335"/>
    </source>
</evidence>
<keyword evidence="1" id="KW-0805">Transcription regulation</keyword>
<evidence type="ECO:0000313" key="6">
    <source>
        <dbReference type="EMBL" id="TKB54555.1"/>
    </source>
</evidence>
<dbReference type="OrthoDB" id="63332at2"/>
<evidence type="ECO:0000256" key="3">
    <source>
        <dbReference type="ARBA" id="ARBA00023163"/>
    </source>
</evidence>
<dbReference type="GO" id="GO:0000976">
    <property type="term" value="F:transcription cis-regulatory region binding"/>
    <property type="evidence" value="ECO:0007669"/>
    <property type="project" value="TreeGrafter"/>
</dbReference>
<evidence type="ECO:0000313" key="7">
    <source>
        <dbReference type="Proteomes" id="UP000305675"/>
    </source>
</evidence>
<dbReference type="Gene3D" id="1.10.357.10">
    <property type="entry name" value="Tetracycline Repressor, domain 2"/>
    <property type="match status" value="1"/>
</dbReference>
<sequence>MTIVGRKMFDKIQIRKIKIAKAAMKIIREQGYLQLSMNELAKTVGVTAGTLYRTFASKDDLLVFLFSSIIGTLADSMFKFNRMDLSAKEKIVCCHCYQFYLRQFHPDTASLDLIGTNKVIFEHAKPETKAKFQQIFDLSSSRFRKQFSDLLESGKVIADHELAFRVLRQITLIGRGGMLVSNHAFIAANVFKVEDLIDLFCLTLDQLDWQDGEGRADKRLILLAMRSEVEQSSSELW</sequence>
<dbReference type="PANTHER" id="PTHR30055">
    <property type="entry name" value="HTH-TYPE TRANSCRIPTIONAL REGULATOR RUTR"/>
    <property type="match status" value="1"/>
</dbReference>
<reference evidence="6 7" key="1">
    <citation type="submission" date="2019-04" db="EMBL/GenBank/DDBJ databases">
        <authorList>
            <person name="Hwang J.C."/>
        </authorList>
    </citation>
    <scope>NUCLEOTIDE SEQUENCE [LARGE SCALE GENOMIC DNA]</scope>
    <source>
        <strain evidence="6 7">IMCC35002</strain>
    </source>
</reference>
<dbReference type="EMBL" id="SWCJ01000008">
    <property type="protein sequence ID" value="TKB54555.1"/>
    <property type="molecule type" value="Genomic_DNA"/>
</dbReference>
<keyword evidence="7" id="KW-1185">Reference proteome</keyword>
<dbReference type="PRINTS" id="PR00455">
    <property type="entry name" value="HTHTETR"/>
</dbReference>
<comment type="caution">
    <text evidence="6">The sequence shown here is derived from an EMBL/GenBank/DDBJ whole genome shotgun (WGS) entry which is preliminary data.</text>
</comment>
<feature type="DNA-binding region" description="H-T-H motif" evidence="4">
    <location>
        <begin position="36"/>
        <end position="55"/>
    </location>
</feature>
<evidence type="ECO:0000256" key="1">
    <source>
        <dbReference type="ARBA" id="ARBA00023015"/>
    </source>
</evidence>
<dbReference type="PANTHER" id="PTHR30055:SF234">
    <property type="entry name" value="HTH-TYPE TRANSCRIPTIONAL REGULATOR BETI"/>
    <property type="match status" value="1"/>
</dbReference>
<dbReference type="InterPro" id="IPR050109">
    <property type="entry name" value="HTH-type_TetR-like_transc_reg"/>
</dbReference>
<dbReference type="Proteomes" id="UP000305675">
    <property type="component" value="Unassembled WGS sequence"/>
</dbReference>
<name>A0A4U1BPN0_9GAMM</name>
<organism evidence="6 7">
    <name type="scientific">Ferrimonas aestuarii</name>
    <dbReference type="NCBI Taxonomy" id="2569539"/>
    <lineage>
        <taxon>Bacteria</taxon>
        <taxon>Pseudomonadati</taxon>
        <taxon>Pseudomonadota</taxon>
        <taxon>Gammaproteobacteria</taxon>
        <taxon>Alteromonadales</taxon>
        <taxon>Ferrimonadaceae</taxon>
        <taxon>Ferrimonas</taxon>
    </lineage>
</organism>
<dbReference type="AlphaFoldDB" id="A0A4U1BPN0"/>
<dbReference type="InterPro" id="IPR009057">
    <property type="entry name" value="Homeodomain-like_sf"/>
</dbReference>
<dbReference type="SUPFAM" id="SSF46689">
    <property type="entry name" value="Homeodomain-like"/>
    <property type="match status" value="1"/>
</dbReference>
<proteinExistence type="predicted"/>
<dbReference type="Pfam" id="PF00440">
    <property type="entry name" value="TetR_N"/>
    <property type="match status" value="1"/>
</dbReference>
<gene>
    <name evidence="6" type="ORF">FCL42_12135</name>
</gene>
<dbReference type="PROSITE" id="PS50977">
    <property type="entry name" value="HTH_TETR_2"/>
    <property type="match status" value="1"/>
</dbReference>
<keyword evidence="2 4" id="KW-0238">DNA-binding</keyword>
<accession>A0A4U1BPN0</accession>
<evidence type="ECO:0000256" key="2">
    <source>
        <dbReference type="ARBA" id="ARBA00023125"/>
    </source>
</evidence>
<feature type="domain" description="HTH tetR-type" evidence="5">
    <location>
        <begin position="13"/>
        <end position="73"/>
    </location>
</feature>
<dbReference type="GO" id="GO:0003700">
    <property type="term" value="F:DNA-binding transcription factor activity"/>
    <property type="evidence" value="ECO:0007669"/>
    <property type="project" value="TreeGrafter"/>
</dbReference>
<keyword evidence="3" id="KW-0804">Transcription</keyword>
<protein>
    <submittedName>
        <fullName evidence="6">TetR/AcrR family transcriptional regulator</fullName>
    </submittedName>
</protein>
<evidence type="ECO:0000259" key="5">
    <source>
        <dbReference type="PROSITE" id="PS50977"/>
    </source>
</evidence>
<dbReference type="InterPro" id="IPR001647">
    <property type="entry name" value="HTH_TetR"/>
</dbReference>